<evidence type="ECO:0000259" key="3">
    <source>
        <dbReference type="Pfam" id="PF07199"/>
    </source>
</evidence>
<dbReference type="EMBL" id="CP003752">
    <property type="protein sequence ID" value="AFQ16334.1"/>
    <property type="molecule type" value="Genomic_DNA"/>
</dbReference>
<dbReference type="GO" id="GO:0004519">
    <property type="term" value="F:endonuclease activity"/>
    <property type="evidence" value="ECO:0007669"/>
    <property type="project" value="InterPro"/>
</dbReference>
<evidence type="ECO:0000256" key="1">
    <source>
        <dbReference type="ARBA" id="ARBA00023125"/>
    </source>
</evidence>
<reference evidence="4 5" key="1">
    <citation type="submission" date="2012-08" db="EMBL/GenBank/DDBJ databases">
        <authorList>
            <person name="Doggett N."/>
            <person name="Teshima H."/>
            <person name="Bruce D."/>
            <person name="Detter J.C."/>
            <person name="Johnson S.L."/>
            <person name="Han C."/>
        </authorList>
    </citation>
    <scope>NUCLEOTIDE SEQUENCE [LARGE SCALE GENOMIC DNA]</scope>
    <source>
        <strain evidence="4 5">HD-771</strain>
    </source>
</reference>
<feature type="domain" description="DUF1411" evidence="3">
    <location>
        <begin position="88"/>
        <end position="162"/>
    </location>
</feature>
<proteinExistence type="predicted"/>
<dbReference type="Proteomes" id="UP000005259">
    <property type="component" value="Chromosome"/>
</dbReference>
<dbReference type="InterPro" id="IPR048301">
    <property type="entry name" value="NucS_C"/>
</dbReference>
<dbReference type="PANTHER" id="PTHR38814:SF1">
    <property type="entry name" value="ENDONUCLEASE NUCS"/>
    <property type="match status" value="1"/>
</dbReference>
<dbReference type="GO" id="GO:0003677">
    <property type="term" value="F:DNA binding"/>
    <property type="evidence" value="ECO:0007669"/>
    <property type="project" value="UniProtKB-KW"/>
</dbReference>
<protein>
    <recommendedName>
        <fullName evidence="6">DUF91 domain-containing protein</fullName>
    </recommendedName>
</protein>
<organism evidence="4 5">
    <name type="scientific">Bacillus thuringiensis HD-771</name>
    <dbReference type="NCBI Taxonomy" id="1218175"/>
    <lineage>
        <taxon>Bacteria</taxon>
        <taxon>Bacillati</taxon>
        <taxon>Bacillota</taxon>
        <taxon>Bacilli</taxon>
        <taxon>Bacillales</taxon>
        <taxon>Bacillaceae</taxon>
        <taxon>Bacillus</taxon>
        <taxon>Bacillus cereus group</taxon>
    </lineage>
</organism>
<dbReference type="Gene3D" id="3.40.1350.10">
    <property type="match status" value="1"/>
</dbReference>
<dbReference type="InterPro" id="IPR011856">
    <property type="entry name" value="tRNA_endonuc-like_dom_sf"/>
</dbReference>
<dbReference type="Pfam" id="PF07199">
    <property type="entry name" value="DUF1411"/>
    <property type="match status" value="1"/>
</dbReference>
<dbReference type="InterPro" id="IPR009850">
    <property type="entry name" value="DUF1411"/>
</dbReference>
<dbReference type="PANTHER" id="PTHR38814">
    <property type="entry name" value="ENDONUCLEASE NUCS"/>
    <property type="match status" value="1"/>
</dbReference>
<keyword evidence="1" id="KW-0238">DNA-binding</keyword>
<dbReference type="KEGG" id="bti:BTG_14410"/>
<dbReference type="Pfam" id="PF01939">
    <property type="entry name" value="NucS_C"/>
    <property type="match status" value="1"/>
</dbReference>
<evidence type="ECO:0008006" key="6">
    <source>
        <dbReference type="Google" id="ProtNLM"/>
    </source>
</evidence>
<evidence type="ECO:0000313" key="4">
    <source>
        <dbReference type="EMBL" id="AFQ16334.1"/>
    </source>
</evidence>
<feature type="domain" description="Endonuclease NucS C-terminal" evidence="2">
    <location>
        <begin position="9"/>
        <end position="87"/>
    </location>
</feature>
<gene>
    <name evidence="4" type="ORF">BTG_14410</name>
</gene>
<accession>A0A9W3NXW4</accession>
<evidence type="ECO:0000313" key="5">
    <source>
        <dbReference type="Proteomes" id="UP000005259"/>
    </source>
</evidence>
<dbReference type="InterPro" id="IPR002793">
    <property type="entry name" value="Endonuclease_NucS"/>
</dbReference>
<dbReference type="RefSeq" id="WP_000780943.1">
    <property type="nucleotide sequence ID" value="NC_018500.1"/>
</dbReference>
<sequence>MKLYKEIVLQNKLLIRHDLIEEGLTLTERESVIYGRKRCDILFKDREGRNLYIEVKEVADDKAIEQILGYRTLVEDNNSRFMLIANYPINDIYQLKLQELQIEYMSINKNEIQIQLKNIVEITKGNSIYRTKENIIKKLNKQGTIADDIYEYIANNLHTLDTPIICNM</sequence>
<evidence type="ECO:0000259" key="2">
    <source>
        <dbReference type="Pfam" id="PF01939"/>
    </source>
</evidence>
<name>A0A9W3NXW4_BACTU</name>
<dbReference type="AlphaFoldDB" id="A0A9W3NXW4"/>